<evidence type="ECO:0000313" key="1">
    <source>
        <dbReference type="EMBL" id="ADI17910.1"/>
    </source>
</evidence>
<dbReference type="AlphaFoldDB" id="E0XU19"/>
<name>E0XU19_9BACT</name>
<sequence>MFCSRNNSEYNGQYGKKMKKASKTSIPLVSFSSSRERWEPDTERGENIFVYENYTRISPSMELPGLCYGVRIEGVCHHPLLPQNCLAVFSQTEVTAIENIFAVRVQGDFPFVGKWIQKETPEGSLGGRRKVFMVPTPMHVPGSQTSPIASSTHQTLLFKDFASPDKLKVLPVSKVLWKHPLVYVQK</sequence>
<reference evidence="1" key="1">
    <citation type="journal article" date="2011" name="Environ. Microbiol.">
        <title>Time-series analyses of Monterey Bay coastal microbial picoplankton using a 'genome proxy' microarray.</title>
        <authorList>
            <person name="Rich V.I."/>
            <person name="Pham V.D."/>
            <person name="Eppley J."/>
            <person name="Shi Y."/>
            <person name="DeLong E.F."/>
        </authorList>
    </citation>
    <scope>NUCLEOTIDE SEQUENCE</scope>
</reference>
<dbReference type="EMBL" id="GU474877">
    <property type="protein sequence ID" value="ADI17910.1"/>
    <property type="molecule type" value="Genomic_DNA"/>
</dbReference>
<organism evidence="1">
    <name type="scientific">uncultured Desulfobacterales bacterium HF0200_07G10</name>
    <dbReference type="NCBI Taxonomy" id="710741"/>
    <lineage>
        <taxon>Bacteria</taxon>
        <taxon>Pseudomonadati</taxon>
        <taxon>Thermodesulfobacteriota</taxon>
        <taxon>Desulfobacteria</taxon>
        <taxon>Desulfobacterales</taxon>
        <taxon>environmental samples</taxon>
    </lineage>
</organism>
<accession>E0XU19</accession>
<protein>
    <submittedName>
        <fullName evidence="1">Uncharacterized protein</fullName>
    </submittedName>
</protein>
<proteinExistence type="predicted"/>